<dbReference type="EMBL" id="NMQT01000141">
    <property type="protein sequence ID" value="OXM47241.1"/>
    <property type="molecule type" value="Genomic_DNA"/>
</dbReference>
<evidence type="ECO:0000256" key="2">
    <source>
        <dbReference type="ARBA" id="ARBA00022475"/>
    </source>
</evidence>
<comment type="subcellular location">
    <subcellularLocation>
        <location evidence="1">Cell membrane</location>
        <topology evidence="1">Multi-pass membrane protein</topology>
    </subcellularLocation>
</comment>
<evidence type="ECO:0000313" key="10">
    <source>
        <dbReference type="Proteomes" id="UP000215223"/>
    </source>
</evidence>
<evidence type="ECO:0008006" key="11">
    <source>
        <dbReference type="Google" id="ProtNLM"/>
    </source>
</evidence>
<evidence type="ECO:0000313" key="9">
    <source>
        <dbReference type="EMBL" id="OXM47241.1"/>
    </source>
</evidence>
<feature type="domain" description="SHOCT" evidence="7">
    <location>
        <begin position="86"/>
        <end position="113"/>
    </location>
</feature>
<keyword evidence="4 6" id="KW-1133">Transmembrane helix</keyword>
<sequence length="115" mass="13234">MAVANSEYPFSELMWTMLVFFCWIAWFWLLFLVLTDLYRRPTVSGWAKAGWTVLVFLLPFVGVLLYLGTQGRHSRYSSTVDKDPAEQIAAAKRLLDQGVIDEEEFQALKRKALSP</sequence>
<gene>
    <name evidence="9" type="ORF">CFP71_35830</name>
</gene>
<dbReference type="InterPro" id="IPR027379">
    <property type="entry name" value="CLS_N"/>
</dbReference>
<keyword evidence="3 6" id="KW-0812">Transmembrane</keyword>
<feature type="domain" description="Cardiolipin synthase N-terminal" evidence="8">
    <location>
        <begin position="24"/>
        <end position="67"/>
    </location>
</feature>
<dbReference type="GO" id="GO:0005886">
    <property type="term" value="C:plasma membrane"/>
    <property type="evidence" value="ECO:0007669"/>
    <property type="project" value="UniProtKB-SubCell"/>
</dbReference>
<protein>
    <recommendedName>
        <fullName evidence="11">Cardiolipin synthase N-terminal domain-containing protein</fullName>
    </recommendedName>
</protein>
<name>A0A229RLA0_9PSEU</name>
<dbReference type="Pfam" id="PF09851">
    <property type="entry name" value="SHOCT"/>
    <property type="match status" value="1"/>
</dbReference>
<evidence type="ECO:0000256" key="5">
    <source>
        <dbReference type="ARBA" id="ARBA00023136"/>
    </source>
</evidence>
<proteinExistence type="predicted"/>
<evidence type="ECO:0000259" key="7">
    <source>
        <dbReference type="Pfam" id="PF09851"/>
    </source>
</evidence>
<accession>A0A229RLA0</accession>
<feature type="transmembrane region" description="Helical" evidence="6">
    <location>
        <begin position="12"/>
        <end position="34"/>
    </location>
</feature>
<reference evidence="9 10" key="1">
    <citation type="submission" date="2017-07" db="EMBL/GenBank/DDBJ databases">
        <title>Amycolatopsis thailandensis Genome sequencing and assembly.</title>
        <authorList>
            <person name="Kaur N."/>
            <person name="Mayilraj S."/>
        </authorList>
    </citation>
    <scope>NUCLEOTIDE SEQUENCE [LARGE SCALE GENOMIC DNA]</scope>
    <source>
        <strain evidence="9 10">JCM 16380</strain>
    </source>
</reference>
<evidence type="ECO:0000256" key="1">
    <source>
        <dbReference type="ARBA" id="ARBA00004651"/>
    </source>
</evidence>
<feature type="transmembrane region" description="Helical" evidence="6">
    <location>
        <begin position="46"/>
        <end position="67"/>
    </location>
</feature>
<dbReference type="AlphaFoldDB" id="A0A229RLA0"/>
<dbReference type="RefSeq" id="WP_093938383.1">
    <property type="nucleotide sequence ID" value="NZ_NMQT01000141.1"/>
</dbReference>
<evidence type="ECO:0000259" key="8">
    <source>
        <dbReference type="Pfam" id="PF13396"/>
    </source>
</evidence>
<evidence type="ECO:0000256" key="6">
    <source>
        <dbReference type="SAM" id="Phobius"/>
    </source>
</evidence>
<dbReference type="InterPro" id="IPR018649">
    <property type="entry name" value="SHOCT"/>
</dbReference>
<comment type="caution">
    <text evidence="9">The sequence shown here is derived from an EMBL/GenBank/DDBJ whole genome shotgun (WGS) entry which is preliminary data.</text>
</comment>
<dbReference type="Proteomes" id="UP000215223">
    <property type="component" value="Unassembled WGS sequence"/>
</dbReference>
<evidence type="ECO:0000256" key="3">
    <source>
        <dbReference type="ARBA" id="ARBA00022692"/>
    </source>
</evidence>
<dbReference type="Pfam" id="PF13396">
    <property type="entry name" value="PLDc_N"/>
    <property type="match status" value="1"/>
</dbReference>
<keyword evidence="10" id="KW-1185">Reference proteome</keyword>
<dbReference type="OrthoDB" id="7596142at2"/>
<organism evidence="9 10">
    <name type="scientific">Amycolatopsis thailandensis</name>
    <dbReference type="NCBI Taxonomy" id="589330"/>
    <lineage>
        <taxon>Bacteria</taxon>
        <taxon>Bacillati</taxon>
        <taxon>Actinomycetota</taxon>
        <taxon>Actinomycetes</taxon>
        <taxon>Pseudonocardiales</taxon>
        <taxon>Pseudonocardiaceae</taxon>
        <taxon>Amycolatopsis</taxon>
    </lineage>
</organism>
<evidence type="ECO:0000256" key="4">
    <source>
        <dbReference type="ARBA" id="ARBA00022989"/>
    </source>
</evidence>
<keyword evidence="2" id="KW-1003">Cell membrane</keyword>
<keyword evidence="5 6" id="KW-0472">Membrane</keyword>